<name>A0A559IX82_9BACL</name>
<dbReference type="CDD" id="cd06529">
    <property type="entry name" value="S24_LexA-like"/>
    <property type="match status" value="1"/>
</dbReference>
<comment type="caution">
    <text evidence="2">The sequence shown here is derived from an EMBL/GenBank/DDBJ whole genome shotgun (WGS) entry which is preliminary data.</text>
</comment>
<dbReference type="InterPro" id="IPR050077">
    <property type="entry name" value="LexA_repressor"/>
</dbReference>
<dbReference type="Gene3D" id="2.10.109.10">
    <property type="entry name" value="Umud Fragment, subunit A"/>
    <property type="match status" value="1"/>
</dbReference>
<reference evidence="2 3" key="1">
    <citation type="submission" date="2019-07" db="EMBL/GenBank/DDBJ databases">
        <authorList>
            <person name="Kim J."/>
        </authorList>
    </citation>
    <scope>NUCLEOTIDE SEQUENCE [LARGE SCALE GENOMIC DNA]</scope>
    <source>
        <strain evidence="2 3">N4</strain>
    </source>
</reference>
<dbReference type="InterPro" id="IPR036286">
    <property type="entry name" value="LexA/Signal_pep-like_sf"/>
</dbReference>
<dbReference type="SUPFAM" id="SSF51306">
    <property type="entry name" value="LexA/Signal peptidase"/>
    <property type="match status" value="1"/>
</dbReference>
<dbReference type="InterPro" id="IPR010982">
    <property type="entry name" value="Lambda_DNA-bd_dom_sf"/>
</dbReference>
<dbReference type="RefSeq" id="WP_144987522.1">
    <property type="nucleotide sequence ID" value="NZ_VNJK01000001.1"/>
</dbReference>
<organism evidence="2 3">
    <name type="scientific">Paenibacillus agilis</name>
    <dbReference type="NCBI Taxonomy" id="3020863"/>
    <lineage>
        <taxon>Bacteria</taxon>
        <taxon>Bacillati</taxon>
        <taxon>Bacillota</taxon>
        <taxon>Bacilli</taxon>
        <taxon>Bacillales</taxon>
        <taxon>Paenibacillaceae</taxon>
        <taxon>Paenibacillus</taxon>
    </lineage>
</organism>
<dbReference type="Gene3D" id="1.10.260.40">
    <property type="entry name" value="lambda repressor-like DNA-binding domains"/>
    <property type="match status" value="1"/>
</dbReference>
<dbReference type="InterPro" id="IPR015927">
    <property type="entry name" value="Peptidase_S24_S26A/B/C"/>
</dbReference>
<evidence type="ECO:0000313" key="3">
    <source>
        <dbReference type="Proteomes" id="UP000318102"/>
    </source>
</evidence>
<keyword evidence="3" id="KW-1185">Reference proteome</keyword>
<dbReference type="PANTHER" id="PTHR33516:SF2">
    <property type="entry name" value="LEXA REPRESSOR-RELATED"/>
    <property type="match status" value="1"/>
</dbReference>
<dbReference type="PANTHER" id="PTHR33516">
    <property type="entry name" value="LEXA REPRESSOR"/>
    <property type="match status" value="1"/>
</dbReference>
<dbReference type="InterPro" id="IPR001387">
    <property type="entry name" value="Cro/C1-type_HTH"/>
</dbReference>
<dbReference type="EMBL" id="VNJK01000001">
    <property type="protein sequence ID" value="TVX92247.1"/>
    <property type="molecule type" value="Genomic_DNA"/>
</dbReference>
<sequence length="269" mass="29350">MAGFDKVRFAELLKLAMGNRSLNKYAEASGVSNAHVSRLQRGLLEKAPEAETIKKLAEAAHNEVTYAMLMEAAGHFTEGSLQQRLVALKQLQQEMLDADKLLITNKAAVATAERDRNEAEAELEALLTLEAAGAEHVSTFLRVPVLGSVAAGLPITAQEDVLHHEVIPNPGCREGELFFLIVKGDSMIGSRIYEGDKVLVKVQPDVEDGQIAVVNVDGESATLKRVKRMNGKVLLLADNPKYEPIIVNSEKARVCGKVIQVVFDPNKRF</sequence>
<dbReference type="AlphaFoldDB" id="A0A559IX82"/>
<dbReference type="OrthoDB" id="194368at2"/>
<dbReference type="Proteomes" id="UP000318102">
    <property type="component" value="Unassembled WGS sequence"/>
</dbReference>
<dbReference type="InterPro" id="IPR039418">
    <property type="entry name" value="LexA-like"/>
</dbReference>
<proteinExistence type="predicted"/>
<feature type="domain" description="Peptidase S24/S26A/S26B/S26C" evidence="1">
    <location>
        <begin position="144"/>
        <end position="259"/>
    </location>
</feature>
<evidence type="ECO:0000313" key="2">
    <source>
        <dbReference type="EMBL" id="TVX92247.1"/>
    </source>
</evidence>
<gene>
    <name evidence="2" type="ORF">FPZ44_03730</name>
</gene>
<accession>A0A559IX82</accession>
<dbReference type="Pfam" id="PF00717">
    <property type="entry name" value="Peptidase_S24"/>
    <property type="match status" value="1"/>
</dbReference>
<protein>
    <submittedName>
        <fullName evidence="2">Helix-turn-helix domain-containing protein</fullName>
    </submittedName>
</protein>
<evidence type="ECO:0000259" key="1">
    <source>
        <dbReference type="Pfam" id="PF00717"/>
    </source>
</evidence>
<dbReference type="GO" id="GO:0003677">
    <property type="term" value="F:DNA binding"/>
    <property type="evidence" value="ECO:0007669"/>
    <property type="project" value="InterPro"/>
</dbReference>
<dbReference type="CDD" id="cd00093">
    <property type="entry name" value="HTH_XRE"/>
    <property type="match status" value="1"/>
</dbReference>